<feature type="compositionally biased region" description="Low complexity" evidence="1">
    <location>
        <begin position="21"/>
        <end position="49"/>
    </location>
</feature>
<keyword evidence="3" id="KW-1185">Reference proteome</keyword>
<comment type="caution">
    <text evidence="2">The sequence shown here is derived from an EMBL/GenBank/DDBJ whole genome shotgun (WGS) entry which is preliminary data.</text>
</comment>
<evidence type="ECO:0000256" key="1">
    <source>
        <dbReference type="SAM" id="MobiDB-lite"/>
    </source>
</evidence>
<name>A0AA35TH02_GEOBA</name>
<sequence length="401" mass="44623">MRRMPRAVSSVFSPPVMYPASSSSLRRFSSSSQTRRASSPSSSASFSGSMSVRSPVRMASWSAASSWSSCCRSRIICIACSMDRLSSPRNGYWRRRSSMGISCSISAANCAISRCVSGSRACASASSISCRASGRHALQHRLHLRQLLLQHLHQLVEALRRVVAEHLAPFVHESVEVRLAALQPVPHHLVDVPHHLPCGFHVLGRHVLDLLLHLLAHVLRHLALQHIQQFLELLLRLRIHEVVLHELLELTPHALRQVVQLVQVSVGPLLQQVEQRLLLLLLVLRCPVHLLTRLVQPVLDAATLGVDNFLQPLLQVVHHRVHVVLLHLLTAPFLQLLHKLPHPRHLLAIPVLHPLPEQVPQRLHDVAVVQDILRQHVHQLVGIDIEDVLGSVPLGVPVSAK</sequence>
<evidence type="ECO:0000313" key="2">
    <source>
        <dbReference type="EMBL" id="CAI8046942.1"/>
    </source>
</evidence>
<organism evidence="2 3">
    <name type="scientific">Geodia barretti</name>
    <name type="common">Barrett's horny sponge</name>
    <dbReference type="NCBI Taxonomy" id="519541"/>
    <lineage>
        <taxon>Eukaryota</taxon>
        <taxon>Metazoa</taxon>
        <taxon>Porifera</taxon>
        <taxon>Demospongiae</taxon>
        <taxon>Heteroscleromorpha</taxon>
        <taxon>Tetractinellida</taxon>
        <taxon>Astrophorina</taxon>
        <taxon>Geodiidae</taxon>
        <taxon>Geodia</taxon>
    </lineage>
</organism>
<reference evidence="2" key="1">
    <citation type="submission" date="2023-03" db="EMBL/GenBank/DDBJ databases">
        <authorList>
            <person name="Steffen K."/>
            <person name="Cardenas P."/>
        </authorList>
    </citation>
    <scope>NUCLEOTIDE SEQUENCE</scope>
</reference>
<protein>
    <submittedName>
        <fullName evidence="2">Uncharacterized protein</fullName>
    </submittedName>
</protein>
<evidence type="ECO:0000313" key="3">
    <source>
        <dbReference type="Proteomes" id="UP001174909"/>
    </source>
</evidence>
<dbReference type="AlphaFoldDB" id="A0AA35TH02"/>
<proteinExistence type="predicted"/>
<dbReference type="EMBL" id="CASHTH010003597">
    <property type="protein sequence ID" value="CAI8046942.1"/>
    <property type="molecule type" value="Genomic_DNA"/>
</dbReference>
<dbReference type="Proteomes" id="UP001174909">
    <property type="component" value="Unassembled WGS sequence"/>
</dbReference>
<accession>A0AA35TH02</accession>
<feature type="region of interest" description="Disordered" evidence="1">
    <location>
        <begin position="20"/>
        <end position="49"/>
    </location>
</feature>
<gene>
    <name evidence="2" type="ORF">GBAR_LOCUS25957</name>
</gene>